<feature type="domain" description="Endo-1,3(4)-beta-glucanase 1 carbohydrate binding" evidence="2">
    <location>
        <begin position="26"/>
        <end position="72"/>
    </location>
</feature>
<dbReference type="InterPro" id="IPR018909">
    <property type="entry name" value="Eng1_septum"/>
</dbReference>
<dbReference type="EMBL" id="LCTW02000211">
    <property type="protein sequence ID" value="KXX76420.1"/>
    <property type="molecule type" value="Genomic_DNA"/>
</dbReference>
<dbReference type="EMBL" id="LCTW02000002">
    <property type="protein sequence ID" value="KXX83241.1"/>
    <property type="molecule type" value="Genomic_DNA"/>
</dbReference>
<dbReference type="PANTHER" id="PTHR42047">
    <property type="entry name" value="PROTEIN, PUTATIVE (AFU_ORTHOLOGUE AFUA_6G03560)-RELATED"/>
    <property type="match status" value="1"/>
</dbReference>
<dbReference type="Proteomes" id="UP000078237">
    <property type="component" value="Unassembled WGS sequence"/>
</dbReference>
<dbReference type="AlphaFoldDB" id="A0A175WIJ7"/>
<feature type="signal peptide" evidence="1">
    <location>
        <begin position="1"/>
        <end position="18"/>
    </location>
</feature>
<feature type="chain" id="PRO_5014046077" description="Endo-1,3(4)-beta-glucanase 1 carbohydrate binding domain-containing protein" evidence="1">
    <location>
        <begin position="19"/>
        <end position="244"/>
    </location>
</feature>
<dbReference type="GO" id="GO:0030246">
    <property type="term" value="F:carbohydrate binding"/>
    <property type="evidence" value="ECO:0007669"/>
    <property type="project" value="InterPro"/>
</dbReference>
<dbReference type="PANTHER" id="PTHR42047:SF1">
    <property type="entry name" value="PROTEIN, PUTATIVE (AFU_ORTHOLOGUE AFUA_6G03560)-RELATED"/>
    <property type="match status" value="1"/>
</dbReference>
<protein>
    <recommendedName>
        <fullName evidence="2">Endo-1,3(4)-beta-glucanase 1 carbohydrate binding domain-containing protein</fullName>
    </recommendedName>
</protein>
<dbReference type="VEuPathDB" id="FungiDB:MMYC01_206806"/>
<evidence type="ECO:0000259" key="2">
    <source>
        <dbReference type="Pfam" id="PF10645"/>
    </source>
</evidence>
<dbReference type="OrthoDB" id="5430620at2759"/>
<proteinExistence type="predicted"/>
<keyword evidence="1" id="KW-0732">Signal</keyword>
<evidence type="ECO:0000313" key="4">
    <source>
        <dbReference type="EMBL" id="KXX83241.1"/>
    </source>
</evidence>
<reference evidence="4" key="1">
    <citation type="submission" date="2015-06" db="EMBL/GenBank/DDBJ databases">
        <authorList>
            <person name="Hoefler B.C."/>
            <person name="Straight P.D."/>
        </authorList>
    </citation>
    <scope>NUCLEOTIDE SEQUENCE [LARGE SCALE GENOMIC DNA]</scope>
    <source>
        <strain evidence="4">Mm55</strain>
    </source>
</reference>
<organism evidence="4 5">
    <name type="scientific">Madurella mycetomatis</name>
    <dbReference type="NCBI Taxonomy" id="100816"/>
    <lineage>
        <taxon>Eukaryota</taxon>
        <taxon>Fungi</taxon>
        <taxon>Dikarya</taxon>
        <taxon>Ascomycota</taxon>
        <taxon>Pezizomycotina</taxon>
        <taxon>Sordariomycetes</taxon>
        <taxon>Sordariomycetidae</taxon>
        <taxon>Sordariales</taxon>
        <taxon>Sordariales incertae sedis</taxon>
        <taxon>Madurella</taxon>
    </lineage>
</organism>
<reference evidence="4 5" key="3">
    <citation type="submission" date="2016-01" db="EMBL/GenBank/DDBJ databases">
        <title>Madurella mycetomatis genome sequencing.</title>
        <authorList>
            <person name="Van De Sande W."/>
        </authorList>
    </citation>
    <scope>NUCLEOTIDE SEQUENCE [LARGE SCALE GENOMIC DNA]</scope>
    <source>
        <strain evidence="5">mm55</strain>
        <strain evidence="4">Mm55</strain>
    </source>
</reference>
<dbReference type="Pfam" id="PF10645">
    <property type="entry name" value="Carb_bind"/>
    <property type="match status" value="1"/>
</dbReference>
<dbReference type="InterPro" id="IPR052820">
    <property type="entry name" value="PhiA_domain"/>
</dbReference>
<gene>
    <name evidence="4" type="ORF">MMYC01_200180</name>
    <name evidence="3" type="ORF">MMYC01_206806</name>
</gene>
<evidence type="ECO:0000256" key="1">
    <source>
        <dbReference type="SAM" id="SignalP"/>
    </source>
</evidence>
<evidence type="ECO:0000313" key="3">
    <source>
        <dbReference type="EMBL" id="KXX76420.1"/>
    </source>
</evidence>
<evidence type="ECO:0000313" key="5">
    <source>
        <dbReference type="Proteomes" id="UP000078237"/>
    </source>
</evidence>
<dbReference type="VEuPathDB" id="FungiDB:MMYC01_200180"/>
<keyword evidence="5" id="KW-1185">Reference proteome</keyword>
<accession>A0A175WIJ7</accession>
<reference evidence="5" key="2">
    <citation type="submission" date="2015-06" db="EMBL/GenBank/DDBJ databases">
        <authorList>
            <person name="van de Sande W.W.J."/>
        </authorList>
    </citation>
    <scope>NUCLEOTIDE SEQUENCE [LARGE SCALE GENOMIC DNA]</scope>
    <source>
        <strain evidence="5">mm55</strain>
    </source>
</reference>
<name>A0A175WIJ7_9PEZI</name>
<comment type="caution">
    <text evidence="4">The sequence shown here is derived from an EMBL/GenBank/DDBJ whole genome shotgun (WGS) entry which is preliminary data.</text>
</comment>
<sequence>MTLAALFSFLCAAGLVRGLQENIEFCGSAPYYPSEYTCYGTTLCPRLYGQPTLPCSGACYSPDMYQCSDGQLQLLPTADANSPPFKLEVHSSNPALNLRQAEVCNLQFHIGADAETCVYCYNAPPQFVCSSYQNQTVLLASGSMSVDVPGGQAWFVDPEDGRLRTTAGGKGGGSGREHAGEGVTIYQEGYFSYDGSSHWLACKEPGQGERYGIFAGTLDRTDCERIKLVVVPSTDPNEGAYSYT</sequence>